<reference evidence="1 2" key="1">
    <citation type="journal article" date="2019" name="Int. J. Syst. Evol. Microbiol.">
        <title>The Global Catalogue of Microorganisms (GCM) 10K type strain sequencing project: providing services to taxonomists for standard genome sequencing and annotation.</title>
        <authorList>
            <consortium name="The Broad Institute Genomics Platform"/>
            <consortium name="The Broad Institute Genome Sequencing Center for Infectious Disease"/>
            <person name="Wu L."/>
            <person name="Ma J."/>
        </authorList>
    </citation>
    <scope>NUCLEOTIDE SEQUENCE [LARGE SCALE GENOMIC DNA]</scope>
    <source>
        <strain evidence="1 2">CGMCC 1.10594</strain>
    </source>
</reference>
<proteinExistence type="predicted"/>
<protein>
    <submittedName>
        <fullName evidence="1">Acc operon protein</fullName>
    </submittedName>
</protein>
<evidence type="ECO:0000313" key="1">
    <source>
        <dbReference type="EMBL" id="MFD1634091.1"/>
    </source>
</evidence>
<dbReference type="Proteomes" id="UP001597075">
    <property type="component" value="Unassembled WGS sequence"/>
</dbReference>
<accession>A0ABD6CYW9</accession>
<keyword evidence="2" id="KW-1185">Reference proteome</keyword>
<dbReference type="AlphaFoldDB" id="A0ABD6CYW9"/>
<sequence>MDGLDIPDDADDAEAAAIAAAVGAHVRDGERAAAAAAAAPTEERWNGRRWVFAGRIESLQGRSVRIPDGVPTDDWTAAGRTDRL</sequence>
<gene>
    <name evidence="1" type="ORF">ACFSBJ_10150</name>
</gene>
<dbReference type="Pfam" id="PF26062">
    <property type="entry name" value="DUF8022"/>
    <property type="match status" value="1"/>
</dbReference>
<dbReference type="EMBL" id="JBHUDL010000010">
    <property type="protein sequence ID" value="MFD1634091.1"/>
    <property type="molecule type" value="Genomic_DNA"/>
</dbReference>
<organism evidence="1 2">
    <name type="scientific">Haloplanus ruber</name>
    <dbReference type="NCBI Taxonomy" id="869892"/>
    <lineage>
        <taxon>Archaea</taxon>
        <taxon>Methanobacteriati</taxon>
        <taxon>Methanobacteriota</taxon>
        <taxon>Stenosarchaea group</taxon>
        <taxon>Halobacteria</taxon>
        <taxon>Halobacteriales</taxon>
        <taxon>Haloferacaceae</taxon>
        <taxon>Haloplanus</taxon>
    </lineage>
</organism>
<name>A0ABD6CYW9_9EURY</name>
<comment type="caution">
    <text evidence="1">The sequence shown here is derived from an EMBL/GenBank/DDBJ whole genome shotgun (WGS) entry which is preliminary data.</text>
</comment>
<dbReference type="RefSeq" id="WP_256404349.1">
    <property type="nucleotide sequence ID" value="NZ_CP187151.1"/>
</dbReference>
<dbReference type="InterPro" id="IPR058335">
    <property type="entry name" value="PccX"/>
</dbReference>
<evidence type="ECO:0000313" key="2">
    <source>
        <dbReference type="Proteomes" id="UP001597075"/>
    </source>
</evidence>